<evidence type="ECO:0000313" key="6">
    <source>
        <dbReference type="Proteomes" id="UP000634134"/>
    </source>
</evidence>
<organism evidence="5 6">
    <name type="scientific">Dyadobacter subterraneus</name>
    <dbReference type="NCBI Taxonomy" id="2773304"/>
    <lineage>
        <taxon>Bacteria</taxon>
        <taxon>Pseudomonadati</taxon>
        <taxon>Bacteroidota</taxon>
        <taxon>Cytophagia</taxon>
        <taxon>Cytophagales</taxon>
        <taxon>Spirosomataceae</taxon>
        <taxon>Dyadobacter</taxon>
    </lineage>
</organism>
<dbReference type="Proteomes" id="UP000634134">
    <property type="component" value="Unassembled WGS sequence"/>
</dbReference>
<dbReference type="SMART" id="SM00342">
    <property type="entry name" value="HTH_ARAC"/>
    <property type="match status" value="1"/>
</dbReference>
<keyword evidence="2" id="KW-0238">DNA-binding</keyword>
<sequence>MKMKETASVFHHRLLRDHSEPGKFTVYRTEDLCGVTPLPHSRRDFYKISLVTKGEGILSFADKTFHLKDGVLIFFNPMIPYSWKPLSTNDSGFHCLFTEEFISHQLKAESLSRSPLFHAEGNHVLVADEKTITFLSGIYQQMIREMNSDYAHKYELLRSYIQIIMHEALKIEPMKEQNSGNSATRISMLFIDLLEKQFPILSTQHALEIKNANEFANRLAIHTNHLNRALKETTGSTTTELISTRIIKEAKDLLMHSNWDIGEIGYCLGFEHASNFNIFFKKQTGLSPNQFRKEAVSFRQPAVSNQLVSNSDPIAGS</sequence>
<keyword evidence="3" id="KW-0804">Transcription</keyword>
<evidence type="ECO:0000313" key="5">
    <source>
        <dbReference type="EMBL" id="MBE9461424.1"/>
    </source>
</evidence>
<feature type="domain" description="HTH araC/xylS-type" evidence="4">
    <location>
        <begin position="195"/>
        <end position="294"/>
    </location>
</feature>
<dbReference type="SUPFAM" id="SSF51215">
    <property type="entry name" value="Regulatory protein AraC"/>
    <property type="match status" value="1"/>
</dbReference>
<dbReference type="Gene3D" id="1.10.10.60">
    <property type="entry name" value="Homeodomain-like"/>
    <property type="match status" value="1"/>
</dbReference>
<protein>
    <submittedName>
        <fullName evidence="5">AraC family transcriptional regulator</fullName>
    </submittedName>
</protein>
<name>A0ABR9W8E2_9BACT</name>
<comment type="caution">
    <text evidence="5">The sequence shown here is derived from an EMBL/GenBank/DDBJ whole genome shotgun (WGS) entry which is preliminary data.</text>
</comment>
<keyword evidence="6" id="KW-1185">Reference proteome</keyword>
<evidence type="ECO:0000256" key="2">
    <source>
        <dbReference type="ARBA" id="ARBA00023125"/>
    </source>
</evidence>
<dbReference type="InterPro" id="IPR014710">
    <property type="entry name" value="RmlC-like_jellyroll"/>
</dbReference>
<dbReference type="SUPFAM" id="SSF46689">
    <property type="entry name" value="Homeodomain-like"/>
    <property type="match status" value="1"/>
</dbReference>
<dbReference type="InterPro" id="IPR037923">
    <property type="entry name" value="HTH-like"/>
</dbReference>
<dbReference type="RefSeq" id="WP_194119702.1">
    <property type="nucleotide sequence ID" value="NZ_JACYGY010000001.1"/>
</dbReference>
<evidence type="ECO:0000256" key="1">
    <source>
        <dbReference type="ARBA" id="ARBA00023015"/>
    </source>
</evidence>
<dbReference type="Pfam" id="PF02311">
    <property type="entry name" value="AraC_binding"/>
    <property type="match status" value="1"/>
</dbReference>
<dbReference type="Gene3D" id="2.60.120.10">
    <property type="entry name" value="Jelly Rolls"/>
    <property type="match status" value="1"/>
</dbReference>
<accession>A0ABR9W8E2</accession>
<evidence type="ECO:0000259" key="4">
    <source>
        <dbReference type="PROSITE" id="PS01124"/>
    </source>
</evidence>
<reference evidence="6" key="1">
    <citation type="submission" date="2023-07" db="EMBL/GenBank/DDBJ databases">
        <title>Dyadobacter sp. nov 'subterranea' isolated from contaminted grondwater.</title>
        <authorList>
            <person name="Szabo I."/>
            <person name="Al-Omari J."/>
            <person name="Szerdahelyi S.G."/>
            <person name="Rado J."/>
        </authorList>
    </citation>
    <scope>NUCLEOTIDE SEQUENCE [LARGE SCALE GENOMIC DNA]</scope>
    <source>
        <strain evidence="6">UP-52</strain>
    </source>
</reference>
<dbReference type="PANTHER" id="PTHR43280">
    <property type="entry name" value="ARAC-FAMILY TRANSCRIPTIONAL REGULATOR"/>
    <property type="match status" value="1"/>
</dbReference>
<evidence type="ECO:0000256" key="3">
    <source>
        <dbReference type="ARBA" id="ARBA00023163"/>
    </source>
</evidence>
<dbReference type="InterPro" id="IPR018060">
    <property type="entry name" value="HTH_AraC"/>
</dbReference>
<dbReference type="PANTHER" id="PTHR43280:SF32">
    <property type="entry name" value="TRANSCRIPTIONAL REGULATORY PROTEIN"/>
    <property type="match status" value="1"/>
</dbReference>
<dbReference type="PROSITE" id="PS01124">
    <property type="entry name" value="HTH_ARAC_FAMILY_2"/>
    <property type="match status" value="1"/>
</dbReference>
<dbReference type="InterPro" id="IPR009057">
    <property type="entry name" value="Homeodomain-like_sf"/>
</dbReference>
<gene>
    <name evidence="5" type="ORF">IEE83_05975</name>
</gene>
<dbReference type="EMBL" id="JACYGY010000001">
    <property type="protein sequence ID" value="MBE9461424.1"/>
    <property type="molecule type" value="Genomic_DNA"/>
</dbReference>
<dbReference type="InterPro" id="IPR003313">
    <property type="entry name" value="AraC-bd"/>
</dbReference>
<dbReference type="Pfam" id="PF12833">
    <property type="entry name" value="HTH_18"/>
    <property type="match status" value="1"/>
</dbReference>
<proteinExistence type="predicted"/>
<keyword evidence="1" id="KW-0805">Transcription regulation</keyword>